<name>A0A813U3M7_9BILA</name>
<feature type="chain" id="PRO_5035598313" evidence="2">
    <location>
        <begin position="19"/>
        <end position="251"/>
    </location>
</feature>
<dbReference type="OrthoDB" id="10022358at2759"/>
<dbReference type="Proteomes" id="UP000663881">
    <property type="component" value="Unassembled WGS sequence"/>
</dbReference>
<sequence length="251" mass="29539">MYFIVFNLILFNIQAIYTENHIRSKSDLGLTFGHTWDKGNDIVTIYFDLSNSTFNEYRYYYYEFRRFTSQDQTEYFPRQRLVDTHNSLHIFGLHEDDYVACISFIDEYENVFKPRFTCYEFTLGEKISGSHHRGSSGYLAPLLLAFAFVIHVFIAIVHHIKSKKYGQKLLERFIDVDHKLTKKIIDVKHSLKELDHPYVSTSVQRRLSRVSIDANENDGNSFLMKKSSDNLSHHHRKISLAAMKTIAEYNP</sequence>
<evidence type="ECO:0000256" key="2">
    <source>
        <dbReference type="SAM" id="SignalP"/>
    </source>
</evidence>
<accession>A0A813U3M7</accession>
<organism evidence="3 5">
    <name type="scientific">Adineta steineri</name>
    <dbReference type="NCBI Taxonomy" id="433720"/>
    <lineage>
        <taxon>Eukaryota</taxon>
        <taxon>Metazoa</taxon>
        <taxon>Spiralia</taxon>
        <taxon>Gnathifera</taxon>
        <taxon>Rotifera</taxon>
        <taxon>Eurotatoria</taxon>
        <taxon>Bdelloidea</taxon>
        <taxon>Adinetida</taxon>
        <taxon>Adinetidae</taxon>
        <taxon>Adineta</taxon>
    </lineage>
</organism>
<evidence type="ECO:0000313" key="3">
    <source>
        <dbReference type="EMBL" id="CAF0823239.1"/>
    </source>
</evidence>
<protein>
    <submittedName>
        <fullName evidence="3">Uncharacterized protein</fullName>
    </submittedName>
</protein>
<keyword evidence="1" id="KW-0472">Membrane</keyword>
<evidence type="ECO:0000313" key="5">
    <source>
        <dbReference type="Proteomes" id="UP000663891"/>
    </source>
</evidence>
<keyword evidence="1" id="KW-0812">Transmembrane</keyword>
<feature type="transmembrane region" description="Helical" evidence="1">
    <location>
        <begin position="138"/>
        <end position="160"/>
    </location>
</feature>
<keyword evidence="1" id="KW-1133">Transmembrane helix</keyword>
<feature type="signal peptide" evidence="2">
    <location>
        <begin position="1"/>
        <end position="18"/>
    </location>
</feature>
<keyword evidence="2" id="KW-0732">Signal</keyword>
<proteinExistence type="predicted"/>
<dbReference type="AlphaFoldDB" id="A0A813U3M7"/>
<comment type="caution">
    <text evidence="3">The sequence shown here is derived from an EMBL/GenBank/DDBJ whole genome shotgun (WGS) entry which is preliminary data.</text>
</comment>
<reference evidence="3" key="1">
    <citation type="submission" date="2021-02" db="EMBL/GenBank/DDBJ databases">
        <authorList>
            <person name="Nowell W R."/>
        </authorList>
    </citation>
    <scope>NUCLEOTIDE SEQUENCE</scope>
</reference>
<evidence type="ECO:0000256" key="1">
    <source>
        <dbReference type="SAM" id="Phobius"/>
    </source>
</evidence>
<evidence type="ECO:0000313" key="4">
    <source>
        <dbReference type="EMBL" id="CAF3745835.1"/>
    </source>
</evidence>
<dbReference type="EMBL" id="CAJNON010000030">
    <property type="protein sequence ID" value="CAF0823239.1"/>
    <property type="molecule type" value="Genomic_DNA"/>
</dbReference>
<gene>
    <name evidence="4" type="ORF">OKA104_LOCUS15387</name>
    <name evidence="3" type="ORF">VCS650_LOCUS5192</name>
</gene>
<dbReference type="Proteomes" id="UP000663891">
    <property type="component" value="Unassembled WGS sequence"/>
</dbReference>
<dbReference type="EMBL" id="CAJOAY010000845">
    <property type="protein sequence ID" value="CAF3745835.1"/>
    <property type="molecule type" value="Genomic_DNA"/>
</dbReference>